<dbReference type="Proteomes" id="UP000249417">
    <property type="component" value="Unassembled WGS sequence"/>
</dbReference>
<sequence>MTRYSKRQEEAEYALGRLMPKDARAVGEINVLKRQENYILGEIGRGNADCNPADMVADFLNKASFSGKDAATRAAYIQSAGMIAAAVFRSVRNTGPSDRADAFAKSAEGKTGFAREADRVMAHLPQLISIATHMSAPDTIRLKAYVVVRNLMVHLSAAEQGRIKPALSRARADFPEVERNLATILNGPNR</sequence>
<evidence type="ECO:0000313" key="2">
    <source>
        <dbReference type="Proteomes" id="UP000249417"/>
    </source>
</evidence>
<dbReference type="EMBL" id="QFQB01000061">
    <property type="protein sequence ID" value="PZQ45140.1"/>
    <property type="molecule type" value="Genomic_DNA"/>
</dbReference>
<comment type="caution">
    <text evidence="1">The sequence shown here is derived from an EMBL/GenBank/DDBJ whole genome shotgun (WGS) entry which is preliminary data.</text>
</comment>
<protein>
    <submittedName>
        <fullName evidence="1">Uncharacterized protein</fullName>
    </submittedName>
</protein>
<reference evidence="1 2" key="1">
    <citation type="submission" date="2017-08" db="EMBL/GenBank/DDBJ databases">
        <title>Infants hospitalized years apart are colonized by the same room-sourced microbial strains.</title>
        <authorList>
            <person name="Brooks B."/>
            <person name="Olm M.R."/>
            <person name="Firek B.A."/>
            <person name="Baker R."/>
            <person name="Thomas B.C."/>
            <person name="Morowitz M.J."/>
            <person name="Banfield J.F."/>
        </authorList>
    </citation>
    <scope>NUCLEOTIDE SEQUENCE [LARGE SCALE GENOMIC DNA]</scope>
    <source>
        <strain evidence="1">S2_005_002_R2_29</strain>
    </source>
</reference>
<organism evidence="1 2">
    <name type="scientific">Micavibrio aeruginosavorus</name>
    <dbReference type="NCBI Taxonomy" id="349221"/>
    <lineage>
        <taxon>Bacteria</taxon>
        <taxon>Pseudomonadati</taxon>
        <taxon>Bdellovibrionota</taxon>
        <taxon>Bdellovibrionia</taxon>
        <taxon>Bdellovibrionales</taxon>
        <taxon>Pseudobdellovibrionaceae</taxon>
        <taxon>Micavibrio</taxon>
    </lineage>
</organism>
<name>A0A2W5Q1D6_9BACT</name>
<evidence type="ECO:0000313" key="1">
    <source>
        <dbReference type="EMBL" id="PZQ45140.1"/>
    </source>
</evidence>
<gene>
    <name evidence="1" type="ORF">DI551_08280</name>
</gene>
<dbReference type="AlphaFoldDB" id="A0A2W5Q1D6"/>
<proteinExistence type="predicted"/>
<accession>A0A2W5Q1D6</accession>